<feature type="region of interest" description="Disordered" evidence="1">
    <location>
        <begin position="40"/>
        <end position="71"/>
    </location>
</feature>
<gene>
    <name evidence="3" type="ORF">YBT1518_31715</name>
    <name evidence="2" type="ORF">YBT1518_33187</name>
</gene>
<protein>
    <submittedName>
        <fullName evidence="2">Mobile element protein</fullName>
    </submittedName>
</protein>
<name>A0A9W3KMA8_BACTU</name>
<proteinExistence type="predicted"/>
<sequence length="176" mass="19950">MVDKKIILDAYKQGPEAVVSLLEEIFSKLKKQIQELEHASKKFTNSHKSPSTGGLRKSSQRQIGGQLGHKGHTLRLATTPDHTITYSPTHCTCCNTSLHYQPVKGYRIRQVYNLLPIQINVTEHKVSGTFQSKKGAEFFCQIRSFMSTMKKQKQSILRAIGQVIENRTIPWNHTTS</sequence>
<feature type="compositionally biased region" description="Polar residues" evidence="1">
    <location>
        <begin position="42"/>
        <end position="52"/>
    </location>
</feature>
<evidence type="ECO:0000313" key="3">
    <source>
        <dbReference type="EMBL" id="AHA75814.1"/>
    </source>
</evidence>
<keyword evidence="2" id="KW-0614">Plasmid</keyword>
<evidence type="ECO:0000256" key="1">
    <source>
        <dbReference type="SAM" id="MobiDB-lite"/>
    </source>
</evidence>
<accession>A0A9W3KMA8</accession>
<dbReference type="EMBL" id="CP005940">
    <property type="protein sequence ID" value="AHA75814.1"/>
    <property type="molecule type" value="Genomic_DNA"/>
</dbReference>
<dbReference type="EMBL" id="CP005939">
    <property type="protein sequence ID" value="AHA75659.1"/>
    <property type="molecule type" value="Genomic_DNA"/>
</dbReference>
<geneLocation type="plasmid" evidence="3 4">
    <name>pBMB0233</name>
</geneLocation>
<dbReference type="Proteomes" id="UP000018566">
    <property type="component" value="Plasmid pBMB0232"/>
</dbReference>
<organism evidence="2 4">
    <name type="scientific">Bacillus thuringiensis YBT-1518</name>
    <dbReference type="NCBI Taxonomy" id="529122"/>
    <lineage>
        <taxon>Bacteria</taxon>
        <taxon>Bacillati</taxon>
        <taxon>Bacillota</taxon>
        <taxon>Bacilli</taxon>
        <taxon>Bacillales</taxon>
        <taxon>Bacillaceae</taxon>
        <taxon>Bacillus</taxon>
        <taxon>Bacillus cereus group</taxon>
    </lineage>
</organism>
<reference evidence="2 4" key="1">
    <citation type="submission" date="2013-05" db="EMBL/GenBank/DDBJ databases">
        <title>Complete genome sequence of Bacillus thuringiensis YBT-1518, a typical strain with high toxicity to nematode.</title>
        <authorList>
            <person name="Wang P."/>
            <person name="Zhang C."/>
            <person name="Guo M."/>
            <person name="Guo S."/>
            <person name="Zhu Y."/>
            <person name="Zheng J."/>
            <person name="Zhu L."/>
            <person name="Ruan L."/>
            <person name="Peng D."/>
            <person name="Sun M."/>
        </authorList>
    </citation>
    <scope>NUCLEOTIDE SEQUENCE [LARGE SCALE GENOMIC DNA]</scope>
    <source>
        <strain evidence="2 4">YBT-1518</strain>
        <plasmid evidence="2 4">pBMB0232</plasmid>
        <plasmid evidence="3 4">pBMB0233</plasmid>
    </source>
</reference>
<dbReference type="KEGG" id="bthu:YBT1518_33187"/>
<dbReference type="Proteomes" id="UP000018566">
    <property type="component" value="Plasmid pBMB0233"/>
</dbReference>
<dbReference type="KEGG" id="bthu:YBT1518_31715"/>
<evidence type="ECO:0000313" key="4">
    <source>
        <dbReference type="Proteomes" id="UP000018566"/>
    </source>
</evidence>
<dbReference type="AlphaFoldDB" id="A0A9W3KMA8"/>
<geneLocation type="plasmid" evidence="2 4">
    <name>pBMB0232</name>
</geneLocation>
<evidence type="ECO:0000313" key="2">
    <source>
        <dbReference type="EMBL" id="AHA75659.1"/>
    </source>
</evidence>